<dbReference type="PROSITE" id="PS51257">
    <property type="entry name" value="PROKAR_LIPOPROTEIN"/>
    <property type="match status" value="1"/>
</dbReference>
<dbReference type="InterPro" id="IPR029046">
    <property type="entry name" value="LolA/LolB/LppX"/>
</dbReference>
<feature type="signal peptide" evidence="13">
    <location>
        <begin position="1"/>
        <end position="25"/>
    </location>
</feature>
<evidence type="ECO:0000256" key="5">
    <source>
        <dbReference type="ARBA" id="ARBA00022448"/>
    </source>
</evidence>
<keyword evidence="5" id="KW-0813">Transport</keyword>
<evidence type="ECO:0000313" key="14">
    <source>
        <dbReference type="EMBL" id="RKJ98657.1"/>
    </source>
</evidence>
<evidence type="ECO:0000256" key="6">
    <source>
        <dbReference type="ARBA" id="ARBA00022729"/>
    </source>
</evidence>
<dbReference type="Pfam" id="PF03550">
    <property type="entry name" value="LolB"/>
    <property type="match status" value="1"/>
</dbReference>
<evidence type="ECO:0000256" key="1">
    <source>
        <dbReference type="ARBA" id="ARBA00004459"/>
    </source>
</evidence>
<dbReference type="GO" id="GO:0015031">
    <property type="term" value="P:protein transport"/>
    <property type="evidence" value="ECO:0007669"/>
    <property type="project" value="UniProtKB-KW"/>
</dbReference>
<keyword evidence="11" id="KW-0998">Cell outer membrane</keyword>
<keyword evidence="6 13" id="KW-0732">Signal</keyword>
<evidence type="ECO:0000256" key="10">
    <source>
        <dbReference type="ARBA" id="ARBA00023186"/>
    </source>
</evidence>
<reference evidence="14 15" key="1">
    <citation type="submission" date="2018-09" db="EMBL/GenBank/DDBJ databases">
        <title>Genome comparison of Alicycliphilus sp. BQ1, a polyurethanolytic bacterium, with its closest phylogenetic relatives Alicycliphilus denitrificans BC and K601, unable to attack polyurethane.</title>
        <authorList>
            <person name="Loza-Tavera H."/>
            <person name="Lozano L."/>
            <person name="Cevallos M."/>
            <person name="Maya-Lucas O."/>
            <person name="Garcia-Mena J."/>
            <person name="Hernandez J."/>
        </authorList>
    </citation>
    <scope>NUCLEOTIDE SEQUENCE [LARGE SCALE GENOMIC DNA]</scope>
    <source>
        <strain evidence="14 15">BQ1</strain>
    </source>
</reference>
<keyword evidence="8" id="KW-0472">Membrane</keyword>
<evidence type="ECO:0000256" key="9">
    <source>
        <dbReference type="ARBA" id="ARBA00023139"/>
    </source>
</evidence>
<accession>A0A3R7HWZ9</accession>
<comment type="subcellular location">
    <subcellularLocation>
        <location evidence="1">Cell outer membrane</location>
        <topology evidence="1">Lipid-anchor</topology>
    </subcellularLocation>
</comment>
<evidence type="ECO:0000256" key="4">
    <source>
        <dbReference type="ARBA" id="ARBA00016202"/>
    </source>
</evidence>
<evidence type="ECO:0000256" key="12">
    <source>
        <dbReference type="ARBA" id="ARBA00023288"/>
    </source>
</evidence>
<keyword evidence="9" id="KW-0564">Palmitate</keyword>
<dbReference type="GO" id="GO:0009279">
    <property type="term" value="C:cell outer membrane"/>
    <property type="evidence" value="ECO:0007669"/>
    <property type="project" value="UniProtKB-SubCell"/>
</dbReference>
<comment type="caution">
    <text evidence="14">The sequence shown here is derived from an EMBL/GenBank/DDBJ whole genome shotgun (WGS) entry which is preliminary data.</text>
</comment>
<dbReference type="RefSeq" id="WP_094434878.1">
    <property type="nucleotide sequence ID" value="NZ_NKDB02000001.1"/>
</dbReference>
<keyword evidence="12 14" id="KW-0449">Lipoprotein</keyword>
<keyword evidence="7" id="KW-0653">Protein transport</keyword>
<comment type="similarity">
    <text evidence="2">Belongs to the LolB family.</text>
</comment>
<evidence type="ECO:0000256" key="13">
    <source>
        <dbReference type="SAM" id="SignalP"/>
    </source>
</evidence>
<dbReference type="AlphaFoldDB" id="A0A3R7HWZ9"/>
<evidence type="ECO:0000313" key="15">
    <source>
        <dbReference type="Proteomes" id="UP000216225"/>
    </source>
</evidence>
<dbReference type="Gene3D" id="2.50.20.10">
    <property type="entry name" value="Lipoprotein localisation LolA/LolB/LppX"/>
    <property type="match status" value="1"/>
</dbReference>
<evidence type="ECO:0000256" key="8">
    <source>
        <dbReference type="ARBA" id="ARBA00023136"/>
    </source>
</evidence>
<gene>
    <name evidence="14" type="ORF">CE154_002520</name>
</gene>
<evidence type="ECO:0000256" key="2">
    <source>
        <dbReference type="ARBA" id="ARBA00009696"/>
    </source>
</evidence>
<dbReference type="EMBL" id="NKDB02000001">
    <property type="protein sequence ID" value="RKJ98657.1"/>
    <property type="molecule type" value="Genomic_DNA"/>
</dbReference>
<name>A0A3R7HWZ9_9BURK</name>
<protein>
    <recommendedName>
        <fullName evidence="4">Outer-membrane lipoprotein LolB</fullName>
    </recommendedName>
</protein>
<organism evidence="14 15">
    <name type="scientific">Alicycliphilus denitrificans</name>
    <dbReference type="NCBI Taxonomy" id="179636"/>
    <lineage>
        <taxon>Bacteria</taxon>
        <taxon>Pseudomonadati</taxon>
        <taxon>Pseudomonadota</taxon>
        <taxon>Betaproteobacteria</taxon>
        <taxon>Burkholderiales</taxon>
        <taxon>Comamonadaceae</taxon>
        <taxon>Alicycliphilus</taxon>
    </lineage>
</organism>
<comment type="subunit">
    <text evidence="3">Monomer.</text>
</comment>
<evidence type="ECO:0000256" key="11">
    <source>
        <dbReference type="ARBA" id="ARBA00023237"/>
    </source>
</evidence>
<evidence type="ECO:0000256" key="3">
    <source>
        <dbReference type="ARBA" id="ARBA00011245"/>
    </source>
</evidence>
<dbReference type="Proteomes" id="UP000216225">
    <property type="component" value="Unassembled WGS sequence"/>
</dbReference>
<sequence length="165" mass="17222">MTASRPARGRLLLAGLALALLGACAQPPRPAGAAADHWSGRLAVQVEDASAQSFSAGFELQGSPQAGELTLFNPLGNVMAQLQWRPGHALLRNGSEQRQSTSLQALVLELTGSDLPIAALFGWLKGEAVQATGWQADLSALGQGRLTATRHTPAPQTILRVALSL</sequence>
<proteinExistence type="inferred from homology"/>
<feature type="chain" id="PRO_5018565514" description="Outer-membrane lipoprotein LolB" evidence="13">
    <location>
        <begin position="26"/>
        <end position="165"/>
    </location>
</feature>
<evidence type="ECO:0000256" key="7">
    <source>
        <dbReference type="ARBA" id="ARBA00022927"/>
    </source>
</evidence>
<keyword evidence="10" id="KW-0143">Chaperone</keyword>
<dbReference type="InterPro" id="IPR004565">
    <property type="entry name" value="OM_lipoprot_LolB"/>
</dbReference>
<dbReference type="SUPFAM" id="SSF89392">
    <property type="entry name" value="Prokaryotic lipoproteins and lipoprotein localization factors"/>
    <property type="match status" value="1"/>
</dbReference>